<organism evidence="1 2">
    <name type="scientific">Acidithiobacillus caldus</name>
    <dbReference type="NCBI Taxonomy" id="33059"/>
    <lineage>
        <taxon>Bacteria</taxon>
        <taxon>Pseudomonadati</taxon>
        <taxon>Pseudomonadota</taxon>
        <taxon>Acidithiobacillia</taxon>
        <taxon>Acidithiobacillales</taxon>
        <taxon>Acidithiobacillaceae</taxon>
        <taxon>Acidithiobacillus</taxon>
    </lineage>
</organism>
<accession>A0A1E7Z4R3</accession>
<protein>
    <submittedName>
        <fullName evidence="1">Uncharacterized protein</fullName>
    </submittedName>
</protein>
<dbReference type="AlphaFoldDB" id="A0A1E7Z4R3"/>
<dbReference type="EMBL" id="LZYH01000008">
    <property type="protein sequence ID" value="OFC63726.1"/>
    <property type="molecule type" value="Genomic_DNA"/>
</dbReference>
<evidence type="ECO:0000313" key="1">
    <source>
        <dbReference type="EMBL" id="OFC63726.1"/>
    </source>
</evidence>
<gene>
    <name evidence="1" type="ORF">BAE30_00055</name>
</gene>
<reference evidence="1 2" key="1">
    <citation type="submission" date="2016-06" db="EMBL/GenBank/DDBJ databases">
        <title>Gene turnover analysis identifies the evolutionary adaptation of the extremophile Acidithiobacillus caldus.</title>
        <authorList>
            <person name="Zhang X."/>
        </authorList>
    </citation>
    <scope>NUCLEOTIDE SEQUENCE [LARGE SCALE GENOMIC DNA]</scope>
    <source>
        <strain evidence="1 2">S1</strain>
    </source>
</reference>
<sequence length="140" mass="15568">MNQYEVTILQQKDRGLYGGIVRADAGGDVSGAATFYAGMVKGPCHVAAKATKAEVGKKLREARSKGSKGWKEISLLLEDDSADVLHVARKLLETAQKVARSHGDEMEYLLRCANKHRILGGFYLDEIVQHMHEPTMLWVW</sequence>
<evidence type="ECO:0000313" key="2">
    <source>
        <dbReference type="Proteomes" id="UP000175707"/>
    </source>
</evidence>
<proteinExistence type="predicted"/>
<comment type="caution">
    <text evidence="1">The sequence shown here is derived from an EMBL/GenBank/DDBJ whole genome shotgun (WGS) entry which is preliminary data.</text>
</comment>
<name>A0A1E7Z4R3_9PROT</name>
<dbReference type="Proteomes" id="UP000175707">
    <property type="component" value="Unassembled WGS sequence"/>
</dbReference>